<reference evidence="1 2" key="1">
    <citation type="journal article" date="2015" name="Genome Biol. Evol.">
        <title>Comparative Genomics of a Bacterivorous Green Alga Reveals Evolutionary Causalities and Consequences of Phago-Mixotrophic Mode of Nutrition.</title>
        <authorList>
            <person name="Burns J.A."/>
            <person name="Paasch A."/>
            <person name="Narechania A."/>
            <person name="Kim E."/>
        </authorList>
    </citation>
    <scope>NUCLEOTIDE SEQUENCE [LARGE SCALE GENOMIC DNA]</scope>
    <source>
        <strain evidence="1 2">PLY_AMNH</strain>
    </source>
</reference>
<gene>
    <name evidence="1" type="ORF">CYMTET_46101</name>
</gene>
<organism evidence="1 2">
    <name type="scientific">Cymbomonas tetramitiformis</name>
    <dbReference type="NCBI Taxonomy" id="36881"/>
    <lineage>
        <taxon>Eukaryota</taxon>
        <taxon>Viridiplantae</taxon>
        <taxon>Chlorophyta</taxon>
        <taxon>Pyramimonadophyceae</taxon>
        <taxon>Pyramimonadales</taxon>
        <taxon>Pyramimonadaceae</taxon>
        <taxon>Cymbomonas</taxon>
    </lineage>
</organism>
<keyword evidence="2" id="KW-1185">Reference proteome</keyword>
<dbReference type="Gene3D" id="3.40.50.150">
    <property type="entry name" value="Vaccinia Virus protein VP39"/>
    <property type="match status" value="1"/>
</dbReference>
<evidence type="ECO:0008006" key="3">
    <source>
        <dbReference type="Google" id="ProtNLM"/>
    </source>
</evidence>
<dbReference type="SUPFAM" id="SSF53335">
    <property type="entry name" value="S-adenosyl-L-methionine-dependent methyltransferases"/>
    <property type="match status" value="1"/>
</dbReference>
<dbReference type="EMBL" id="LGRX02032007">
    <property type="protein sequence ID" value="KAK3244276.1"/>
    <property type="molecule type" value="Genomic_DNA"/>
</dbReference>
<dbReference type="PANTHER" id="PTHR37909">
    <property type="entry name" value="S-ADENOSYL-L-METHIONINE-DEPENDENT METHYLTRANSFERASES SUPERFAMILY PROTEIN"/>
    <property type="match status" value="1"/>
</dbReference>
<protein>
    <recommendedName>
        <fullName evidence="3">Methyltransferase</fullName>
    </recommendedName>
</protein>
<accession>A0AAE0BWT9</accession>
<dbReference type="AlphaFoldDB" id="A0AAE0BWT9"/>
<dbReference type="PANTHER" id="PTHR37909:SF1">
    <property type="entry name" value="S-ADENOSYL-L-METHIONINE-DEPENDENT METHYLTRANSFERASES SUPERFAMILY PROTEIN"/>
    <property type="match status" value="1"/>
</dbReference>
<sequence>MSSRYFMDLTSFKHTLPPLQERVELGVLCEALGLKVGLEIGVQRAEFTREILEKWKSFEKMYLLDPWEAQTNYVDIANKNNDEHEKILRQAKKNVAPFQNAASDKIEFIRGYSNTKANMFDDLSLDYVYVDARHDYCGVSEDISLYWPKVSCGGILAGHDYLSADEVNFLTKKQNWALCGNGTIHLGAVRTAVNEFADRHKVQLMVTYRERYHFNSWYMRKTCNTGRQ</sequence>
<comment type="caution">
    <text evidence="1">The sequence shown here is derived from an EMBL/GenBank/DDBJ whole genome shotgun (WGS) entry which is preliminary data.</text>
</comment>
<evidence type="ECO:0000313" key="1">
    <source>
        <dbReference type="EMBL" id="KAK3244276.1"/>
    </source>
</evidence>
<dbReference type="InterPro" id="IPR029063">
    <property type="entry name" value="SAM-dependent_MTases_sf"/>
</dbReference>
<evidence type="ECO:0000313" key="2">
    <source>
        <dbReference type="Proteomes" id="UP001190700"/>
    </source>
</evidence>
<name>A0AAE0BWT9_9CHLO</name>
<dbReference type="Pfam" id="PF13578">
    <property type="entry name" value="Methyltransf_24"/>
    <property type="match status" value="1"/>
</dbReference>
<dbReference type="Proteomes" id="UP001190700">
    <property type="component" value="Unassembled WGS sequence"/>
</dbReference>
<proteinExistence type="predicted"/>